<gene>
    <name evidence="1" type="ORF">HPB49_015800</name>
</gene>
<reference evidence="1" key="1">
    <citation type="submission" date="2020-05" db="EMBL/GenBank/DDBJ databases">
        <title>Large-scale comparative analyses of tick genomes elucidate their genetic diversity and vector capacities.</title>
        <authorList>
            <person name="Jia N."/>
            <person name="Wang J."/>
            <person name="Shi W."/>
            <person name="Du L."/>
            <person name="Sun Y."/>
            <person name="Zhan W."/>
            <person name="Jiang J."/>
            <person name="Wang Q."/>
            <person name="Zhang B."/>
            <person name="Ji P."/>
            <person name="Sakyi L.B."/>
            <person name="Cui X."/>
            <person name="Yuan T."/>
            <person name="Jiang B."/>
            <person name="Yang W."/>
            <person name="Lam T.T.-Y."/>
            <person name="Chang Q."/>
            <person name="Ding S."/>
            <person name="Wang X."/>
            <person name="Zhu J."/>
            <person name="Ruan X."/>
            <person name="Zhao L."/>
            <person name="Wei J."/>
            <person name="Que T."/>
            <person name="Du C."/>
            <person name="Cheng J."/>
            <person name="Dai P."/>
            <person name="Han X."/>
            <person name="Huang E."/>
            <person name="Gao Y."/>
            <person name="Liu J."/>
            <person name="Shao H."/>
            <person name="Ye R."/>
            <person name="Li L."/>
            <person name="Wei W."/>
            <person name="Wang X."/>
            <person name="Wang C."/>
            <person name="Yang T."/>
            <person name="Huo Q."/>
            <person name="Li W."/>
            <person name="Guo W."/>
            <person name="Chen H."/>
            <person name="Zhou L."/>
            <person name="Ni X."/>
            <person name="Tian J."/>
            <person name="Zhou Y."/>
            <person name="Sheng Y."/>
            <person name="Liu T."/>
            <person name="Pan Y."/>
            <person name="Xia L."/>
            <person name="Li J."/>
            <person name="Zhao F."/>
            <person name="Cao W."/>
        </authorList>
    </citation>
    <scope>NUCLEOTIDE SEQUENCE</scope>
    <source>
        <strain evidence="1">Dsil-2018</strain>
    </source>
</reference>
<comment type="caution">
    <text evidence="1">The sequence shown here is derived from an EMBL/GenBank/DDBJ whole genome shotgun (WGS) entry which is preliminary data.</text>
</comment>
<proteinExistence type="predicted"/>
<accession>A0ACB8CG47</accession>
<sequence>MESYFKNKVFIIVAASGGLPPNETTFAKILQQQGYSTGYIGKWHLGLYCTSKKDPCHHPLRHGFDYFYGLPLTNLKDFGTNSGSVVTTYIPNLLRFCYTAMALSAALTYLLLRNGRPLLASFHIPTLNGVVMRNFDIVEQPLRLPGMTQRLVAESQQFVRSAVAEGKPFLLFLSFIHVHTALFSHPFFAGKSVHGRYGDNVEELDWAIGKVTELLQETGQTNNTFVYFTSDNGGHIQEVGINGEREGGYNGIFRGGKTMGGWEGGIRVPTVVSWPEHIPRGHKIEVSTSQLDMLPTVLALAGAEPPRDRIIDGSNILPLLRNESTADSHEFLFHYCGIHVHAVRYIPRDGSGVWKVHFMSPDPCPLHVRLPLLRTLRAAARPTTRLSPELRPVRVTVA</sequence>
<keyword evidence="2" id="KW-1185">Reference proteome</keyword>
<dbReference type="EMBL" id="CM023476">
    <property type="protein sequence ID" value="KAH7941643.1"/>
    <property type="molecule type" value="Genomic_DNA"/>
</dbReference>
<organism evidence="1 2">
    <name type="scientific">Dermacentor silvarum</name>
    <name type="common">Tick</name>
    <dbReference type="NCBI Taxonomy" id="543639"/>
    <lineage>
        <taxon>Eukaryota</taxon>
        <taxon>Metazoa</taxon>
        <taxon>Ecdysozoa</taxon>
        <taxon>Arthropoda</taxon>
        <taxon>Chelicerata</taxon>
        <taxon>Arachnida</taxon>
        <taxon>Acari</taxon>
        <taxon>Parasitiformes</taxon>
        <taxon>Ixodida</taxon>
        <taxon>Ixodoidea</taxon>
        <taxon>Ixodidae</taxon>
        <taxon>Rhipicephalinae</taxon>
        <taxon>Dermacentor</taxon>
    </lineage>
</organism>
<evidence type="ECO:0000313" key="2">
    <source>
        <dbReference type="Proteomes" id="UP000821865"/>
    </source>
</evidence>
<protein>
    <submittedName>
        <fullName evidence="1">Uncharacterized protein</fullName>
    </submittedName>
</protein>
<dbReference type="Proteomes" id="UP000821865">
    <property type="component" value="Chromosome 7"/>
</dbReference>
<evidence type="ECO:0000313" key="1">
    <source>
        <dbReference type="EMBL" id="KAH7941643.1"/>
    </source>
</evidence>
<name>A0ACB8CG47_DERSI</name>